<keyword evidence="2" id="KW-1185">Reference proteome</keyword>
<dbReference type="Proteomes" id="UP000790377">
    <property type="component" value="Unassembled WGS sequence"/>
</dbReference>
<protein>
    <submittedName>
        <fullName evidence="1">Uncharacterized protein</fullName>
    </submittedName>
</protein>
<reference evidence="1" key="1">
    <citation type="journal article" date="2021" name="New Phytol.">
        <title>Evolutionary innovations through gain and loss of genes in the ectomycorrhizal Boletales.</title>
        <authorList>
            <person name="Wu G."/>
            <person name="Miyauchi S."/>
            <person name="Morin E."/>
            <person name="Kuo A."/>
            <person name="Drula E."/>
            <person name="Varga T."/>
            <person name="Kohler A."/>
            <person name="Feng B."/>
            <person name="Cao Y."/>
            <person name="Lipzen A."/>
            <person name="Daum C."/>
            <person name="Hundley H."/>
            <person name="Pangilinan J."/>
            <person name="Johnson J."/>
            <person name="Barry K."/>
            <person name="LaButti K."/>
            <person name="Ng V."/>
            <person name="Ahrendt S."/>
            <person name="Min B."/>
            <person name="Choi I.G."/>
            <person name="Park H."/>
            <person name="Plett J.M."/>
            <person name="Magnuson J."/>
            <person name="Spatafora J.W."/>
            <person name="Nagy L.G."/>
            <person name="Henrissat B."/>
            <person name="Grigoriev I.V."/>
            <person name="Yang Z.L."/>
            <person name="Xu J."/>
            <person name="Martin F.M."/>
        </authorList>
    </citation>
    <scope>NUCLEOTIDE SEQUENCE</scope>
    <source>
        <strain evidence="1">ATCC 28755</strain>
    </source>
</reference>
<proteinExistence type="predicted"/>
<name>A0ACB8A8K5_9AGAM</name>
<dbReference type="EMBL" id="MU267763">
    <property type="protein sequence ID" value="KAH7909385.1"/>
    <property type="molecule type" value="Genomic_DNA"/>
</dbReference>
<evidence type="ECO:0000313" key="1">
    <source>
        <dbReference type="EMBL" id="KAH7909385.1"/>
    </source>
</evidence>
<evidence type="ECO:0000313" key="2">
    <source>
        <dbReference type="Proteomes" id="UP000790377"/>
    </source>
</evidence>
<accession>A0ACB8A8K5</accession>
<comment type="caution">
    <text evidence="1">The sequence shown here is derived from an EMBL/GenBank/DDBJ whole genome shotgun (WGS) entry which is preliminary data.</text>
</comment>
<organism evidence="1 2">
    <name type="scientific">Hygrophoropsis aurantiaca</name>
    <dbReference type="NCBI Taxonomy" id="72124"/>
    <lineage>
        <taxon>Eukaryota</taxon>
        <taxon>Fungi</taxon>
        <taxon>Dikarya</taxon>
        <taxon>Basidiomycota</taxon>
        <taxon>Agaricomycotina</taxon>
        <taxon>Agaricomycetes</taxon>
        <taxon>Agaricomycetidae</taxon>
        <taxon>Boletales</taxon>
        <taxon>Coniophorineae</taxon>
        <taxon>Hygrophoropsidaceae</taxon>
        <taxon>Hygrophoropsis</taxon>
    </lineage>
</organism>
<gene>
    <name evidence="1" type="ORF">BJ138DRAFT_1155454</name>
</gene>
<sequence>MKLIALGLIAATVAGTAFAAAIPANGEPAALAGRNWASPRASGDNWGKPSPQPLASDDNWGKPSPQPLATGDNWGKPSPEPLDERDSETSSEGQNPTGIRLPRGN</sequence>